<dbReference type="InterPro" id="IPR019800">
    <property type="entry name" value="Glyco_hydro_3_AS"/>
</dbReference>
<keyword evidence="3" id="KW-0326">Glycosidase</keyword>
<evidence type="ECO:0000256" key="1">
    <source>
        <dbReference type="ARBA" id="ARBA00005336"/>
    </source>
</evidence>
<evidence type="ECO:0000256" key="2">
    <source>
        <dbReference type="ARBA" id="ARBA00022801"/>
    </source>
</evidence>
<feature type="domain" description="Fibronectin type III-like" evidence="4">
    <location>
        <begin position="666"/>
        <end position="735"/>
    </location>
</feature>
<comment type="caution">
    <text evidence="5">The sequence shown here is derived from an EMBL/GenBank/DDBJ whole genome shotgun (WGS) entry which is preliminary data.</text>
</comment>
<dbReference type="InterPro" id="IPR002772">
    <property type="entry name" value="Glyco_hydro_3_C"/>
</dbReference>
<evidence type="ECO:0000259" key="4">
    <source>
        <dbReference type="SMART" id="SM01217"/>
    </source>
</evidence>
<dbReference type="Proteomes" id="UP001254165">
    <property type="component" value="Unassembled WGS sequence"/>
</dbReference>
<dbReference type="Gene3D" id="2.60.40.10">
    <property type="entry name" value="Immunoglobulins"/>
    <property type="match status" value="1"/>
</dbReference>
<dbReference type="InterPro" id="IPR036962">
    <property type="entry name" value="Glyco_hydro_3_N_sf"/>
</dbReference>
<dbReference type="PROSITE" id="PS00775">
    <property type="entry name" value="GLYCOSYL_HYDROL_F3"/>
    <property type="match status" value="1"/>
</dbReference>
<dbReference type="SUPFAM" id="SSF52279">
    <property type="entry name" value="Beta-D-glucan exohydrolase, C-terminal domain"/>
    <property type="match status" value="1"/>
</dbReference>
<name>A0ABU3NNR1_9CHLR</name>
<keyword evidence="6" id="KW-1185">Reference proteome</keyword>
<dbReference type="PRINTS" id="PR00133">
    <property type="entry name" value="GLHYDRLASE3"/>
</dbReference>
<reference evidence="5 6" key="1">
    <citation type="submission" date="2023-07" db="EMBL/GenBank/DDBJ databases">
        <title>Novel species of Thermanaerothrix with wide hydrolytic capabilities.</title>
        <authorList>
            <person name="Zayulina K.S."/>
            <person name="Podosokorskaya O.A."/>
            <person name="Elcheninov A.G."/>
        </authorList>
    </citation>
    <scope>NUCLEOTIDE SEQUENCE [LARGE SCALE GENOMIC DNA]</scope>
    <source>
        <strain evidence="5 6">4228-RoL</strain>
    </source>
</reference>
<dbReference type="SUPFAM" id="SSF51445">
    <property type="entry name" value="(Trans)glycosidases"/>
    <property type="match status" value="1"/>
</dbReference>
<dbReference type="InterPro" id="IPR013783">
    <property type="entry name" value="Ig-like_fold"/>
</dbReference>
<dbReference type="InterPro" id="IPR036881">
    <property type="entry name" value="Glyco_hydro_3_C_sf"/>
</dbReference>
<dbReference type="PANTHER" id="PTHR30620:SF123">
    <property type="entry name" value="BETA-XYLOSIDASE"/>
    <property type="match status" value="1"/>
</dbReference>
<dbReference type="PANTHER" id="PTHR30620">
    <property type="entry name" value="PERIPLASMIC BETA-GLUCOSIDASE-RELATED"/>
    <property type="match status" value="1"/>
</dbReference>
<dbReference type="SMART" id="SM01217">
    <property type="entry name" value="Fn3_like"/>
    <property type="match status" value="1"/>
</dbReference>
<sequence>MIASAQQRIDDLLAQMTLDEKLAQLTSCWMYELMSGDHLDMVKVSRRLQHGIGQITRPGGASTLSPREIAQAINRLQRFLVEQTRLGIPAIMHEETCCGAMVYGGTMFPQSIGLASTFQPSLVEEMARVIRHQLLAIGARQGLAPMLDLARDPRWGRVEETFGEDPTLVAHFGVAYIRGLQGESPREGVLATGKHFIGHSMSQGGLNCAPVHMGWYELHDSFLIPFQAAIEEAQLGSIMNAYPELDGEVIATSRRLLTDLLRKELGFKGLVVSDYEAIQMIHTYHKAASDLRRAAVLAIKAGIDVELPTTVCYGDPLRTALELGEIDQETIDQAVRRHLQAKFDLGLFDNPYVDEDKAEEVFLNPENQNLARRLARSSLVLLKNDGLLPLNRSLHTLAVIGPNAHSGRNLLGDYSYRAQRELIEARQGTLEATDEIGHPKIHTILEGLQSLVSPDTRIIYAQGCDNLSRDTSGFEEAICAARQADAVVLVLGDRSGFLPNCTTGETRDNAWLSLPGVQNELARAILDTGKPVVVVLVTGRPYVISELAERANAILQAWLPGEEGGMAIAEALLGDYNPGGKLPITFPRSAGQIPLFYNRKPSALTSHWHTDYVDETVKPLFPFGHGLSYTTFTYENLNIQPTQVLPNQVVEISLDVINRGSKPGDEVVQLYIRDEYASLPRPIKELKGYARINLEAGERKHVIFHLPVNQLAFYNSDLCLVLEPGRIEVMVGSSSEDIRLRGEFEIIGNEAWKIERREYFCPVEVK</sequence>
<dbReference type="Pfam" id="PF00933">
    <property type="entry name" value="Glyco_hydro_3"/>
    <property type="match status" value="1"/>
</dbReference>
<proteinExistence type="inferred from homology"/>
<keyword evidence="2 3" id="KW-0378">Hydrolase</keyword>
<dbReference type="InterPro" id="IPR026891">
    <property type="entry name" value="Fn3-like"/>
</dbReference>
<dbReference type="Pfam" id="PF14310">
    <property type="entry name" value="Fn3-like"/>
    <property type="match status" value="1"/>
</dbReference>
<gene>
    <name evidence="5" type="ORF">QYE77_09360</name>
</gene>
<organism evidence="5 6">
    <name type="scientific">Thermanaerothrix solaris</name>
    <dbReference type="NCBI Taxonomy" id="3058434"/>
    <lineage>
        <taxon>Bacteria</taxon>
        <taxon>Bacillati</taxon>
        <taxon>Chloroflexota</taxon>
        <taxon>Anaerolineae</taxon>
        <taxon>Anaerolineales</taxon>
        <taxon>Anaerolineaceae</taxon>
        <taxon>Thermanaerothrix</taxon>
    </lineage>
</organism>
<dbReference type="Pfam" id="PF01915">
    <property type="entry name" value="Glyco_hydro_3_C"/>
    <property type="match status" value="1"/>
</dbReference>
<evidence type="ECO:0000256" key="3">
    <source>
        <dbReference type="RuleBase" id="RU361161"/>
    </source>
</evidence>
<evidence type="ECO:0000313" key="6">
    <source>
        <dbReference type="Proteomes" id="UP001254165"/>
    </source>
</evidence>
<comment type="similarity">
    <text evidence="1 3">Belongs to the glycosyl hydrolase 3 family.</text>
</comment>
<accession>A0ABU3NNR1</accession>
<dbReference type="EMBL" id="JAUHMF010000002">
    <property type="protein sequence ID" value="MDT8898475.1"/>
    <property type="molecule type" value="Genomic_DNA"/>
</dbReference>
<dbReference type="InterPro" id="IPR017853">
    <property type="entry name" value="GH"/>
</dbReference>
<dbReference type="RefSeq" id="WP_315625133.1">
    <property type="nucleotide sequence ID" value="NZ_JAUHMF010000002.1"/>
</dbReference>
<evidence type="ECO:0000313" key="5">
    <source>
        <dbReference type="EMBL" id="MDT8898475.1"/>
    </source>
</evidence>
<protein>
    <submittedName>
        <fullName evidence="5">Glycoside hydrolase family 3 N-terminal domain-containing protein</fullName>
    </submittedName>
</protein>
<dbReference type="InterPro" id="IPR001764">
    <property type="entry name" value="Glyco_hydro_3_N"/>
</dbReference>
<dbReference type="Gene3D" id="3.20.20.300">
    <property type="entry name" value="Glycoside hydrolase, family 3, N-terminal domain"/>
    <property type="match status" value="1"/>
</dbReference>
<dbReference type="InterPro" id="IPR051915">
    <property type="entry name" value="Cellulose_Degrad_GH3"/>
</dbReference>
<dbReference type="Gene3D" id="3.40.50.1700">
    <property type="entry name" value="Glycoside hydrolase family 3 C-terminal domain"/>
    <property type="match status" value="1"/>
</dbReference>
<dbReference type="GO" id="GO:0016787">
    <property type="term" value="F:hydrolase activity"/>
    <property type="evidence" value="ECO:0007669"/>
    <property type="project" value="UniProtKB-KW"/>
</dbReference>